<comment type="caution">
    <text evidence="1">The sequence shown here is derived from an EMBL/GenBank/DDBJ whole genome shotgun (WGS) entry which is preliminary data.</text>
</comment>
<name>X6N1Z7_RETFI</name>
<reference evidence="1 2" key="1">
    <citation type="journal article" date="2013" name="Curr. Biol.">
        <title>The Genome of the Foraminiferan Reticulomyxa filosa.</title>
        <authorList>
            <person name="Glockner G."/>
            <person name="Hulsmann N."/>
            <person name="Schleicher M."/>
            <person name="Noegel A.A."/>
            <person name="Eichinger L."/>
            <person name="Gallinger C."/>
            <person name="Pawlowski J."/>
            <person name="Sierra R."/>
            <person name="Euteneuer U."/>
            <person name="Pillet L."/>
            <person name="Moustafa A."/>
            <person name="Platzer M."/>
            <person name="Groth M."/>
            <person name="Szafranski K."/>
            <person name="Schliwa M."/>
        </authorList>
    </citation>
    <scope>NUCLEOTIDE SEQUENCE [LARGE SCALE GENOMIC DNA]</scope>
</reference>
<proteinExistence type="predicted"/>
<gene>
    <name evidence="1" type="ORF">RFI_17461</name>
</gene>
<dbReference type="AlphaFoldDB" id="X6N1Z7"/>
<protein>
    <submittedName>
        <fullName evidence="1">Uncharacterized protein</fullName>
    </submittedName>
</protein>
<evidence type="ECO:0000313" key="2">
    <source>
        <dbReference type="Proteomes" id="UP000023152"/>
    </source>
</evidence>
<dbReference type="Proteomes" id="UP000023152">
    <property type="component" value="Unassembled WGS sequence"/>
</dbReference>
<evidence type="ECO:0000313" key="1">
    <source>
        <dbReference type="EMBL" id="ETO19769.1"/>
    </source>
</evidence>
<accession>X6N1Z7</accession>
<organism evidence="1 2">
    <name type="scientific">Reticulomyxa filosa</name>
    <dbReference type="NCBI Taxonomy" id="46433"/>
    <lineage>
        <taxon>Eukaryota</taxon>
        <taxon>Sar</taxon>
        <taxon>Rhizaria</taxon>
        <taxon>Retaria</taxon>
        <taxon>Foraminifera</taxon>
        <taxon>Monothalamids</taxon>
        <taxon>Reticulomyxidae</taxon>
        <taxon>Reticulomyxa</taxon>
    </lineage>
</organism>
<keyword evidence="2" id="KW-1185">Reference proteome</keyword>
<feature type="non-terminal residue" evidence="1">
    <location>
        <position position="144"/>
    </location>
</feature>
<dbReference type="EMBL" id="ASPP01013295">
    <property type="protein sequence ID" value="ETO19769.1"/>
    <property type="molecule type" value="Genomic_DNA"/>
</dbReference>
<sequence length="144" mass="16699">MEKKLVSPSDGPDLNKTGQELSFLDRMIILLCDEFHEKTFKKITVPDYLIAKMTVFKEIRDLLLTVLGTTFAKKKKSKINRVYLFDNNPQRMVLKDGVDCRFPIANHVVKYGLKANIRKQDIYVTWLLKRNIPLPNAFAQSLLQ</sequence>